<organism evidence="2 3">
    <name type="scientific">Corynebacterium doosanense CAU 212 = DSM 45436</name>
    <dbReference type="NCBI Taxonomy" id="558173"/>
    <lineage>
        <taxon>Bacteria</taxon>
        <taxon>Bacillati</taxon>
        <taxon>Actinomycetota</taxon>
        <taxon>Actinomycetes</taxon>
        <taxon>Mycobacteriales</taxon>
        <taxon>Corynebacteriaceae</taxon>
        <taxon>Corynebacterium</taxon>
    </lineage>
</organism>
<dbReference type="InterPro" id="IPR012338">
    <property type="entry name" value="Beta-lactam/transpept-like"/>
</dbReference>
<accession>A0A097IDS3</accession>
<dbReference type="HOGENOM" id="CLU_055774_2_0_11"/>
<dbReference type="OrthoDB" id="3729831at2"/>
<dbReference type="Gene3D" id="3.40.710.10">
    <property type="entry name" value="DD-peptidase/beta-lactamase superfamily"/>
    <property type="match status" value="1"/>
</dbReference>
<proteinExistence type="predicted"/>
<evidence type="ECO:0000313" key="2">
    <source>
        <dbReference type="EMBL" id="AIT60281.1"/>
    </source>
</evidence>
<reference evidence="2 3" key="1">
    <citation type="submission" date="2013-09" db="EMBL/GenBank/DDBJ databases">
        <title>Complete genome sequence of Corynebacterium doosanense CAU 212(T) (=DSM 45436(T)), isolated from activated sludge.</title>
        <authorList>
            <person name="Schaffert L."/>
            <person name="Albersmeier A."/>
            <person name="Kalinowski J."/>
            <person name="Ruckert C."/>
        </authorList>
    </citation>
    <scope>NUCLEOTIDE SEQUENCE [LARGE SCALE GENOMIC DNA]</scope>
    <source>
        <strain evidence="2 3">CAU 212</strain>
    </source>
</reference>
<dbReference type="RefSeq" id="WP_018021318.1">
    <property type="nucleotide sequence ID" value="NZ_AQUX01000002.1"/>
</dbReference>
<keyword evidence="3" id="KW-1185">Reference proteome</keyword>
<dbReference type="KEGG" id="cdo:CDOO_02690"/>
<name>A0A097IDS3_9CORY</name>
<dbReference type="InterPro" id="IPR045155">
    <property type="entry name" value="Beta-lactam_cat"/>
</dbReference>
<protein>
    <recommendedName>
        <fullName evidence="1">Beta-lactamase class A catalytic domain-containing protein</fullName>
    </recommendedName>
</protein>
<dbReference type="GO" id="GO:0008800">
    <property type="term" value="F:beta-lactamase activity"/>
    <property type="evidence" value="ECO:0007669"/>
    <property type="project" value="InterPro"/>
</dbReference>
<gene>
    <name evidence="2" type="ORF">CDOO_02690</name>
</gene>
<dbReference type="EMBL" id="CP006764">
    <property type="protein sequence ID" value="AIT60281.1"/>
    <property type="molecule type" value="Genomic_DNA"/>
</dbReference>
<feature type="domain" description="Beta-lactamase class A catalytic" evidence="1">
    <location>
        <begin position="51"/>
        <end position="144"/>
    </location>
</feature>
<dbReference type="eggNOG" id="COG2367">
    <property type="taxonomic scope" value="Bacteria"/>
</dbReference>
<dbReference type="SUPFAM" id="SSF56601">
    <property type="entry name" value="beta-lactamase/transpeptidase-like"/>
    <property type="match status" value="1"/>
</dbReference>
<dbReference type="Proteomes" id="UP000029914">
    <property type="component" value="Chromosome"/>
</dbReference>
<dbReference type="GO" id="GO:0030655">
    <property type="term" value="P:beta-lactam antibiotic catabolic process"/>
    <property type="evidence" value="ECO:0007669"/>
    <property type="project" value="InterPro"/>
</dbReference>
<dbReference type="AlphaFoldDB" id="A0A097IDS3"/>
<dbReference type="STRING" id="558173.CDOO_02690"/>
<sequence>MVAALEQEMHAQIGVVVLGPEGEQSAGSLTPGPAWSTIKVPLAIAALRANPSLSHLAGSAITVSDNAAAQQLWGSLGGGAAAAEAVEAVLRESGDDHTQVNEQVTRPEFSAFGQTGWALEDQAAFARHLSASTGAAEIEVRNYMAQVASSDSYGLGELGDAHFKGGWGPELNGAYLTRQFGYSGDTAIAVATIPADGSYASGQQVLSELTRRLNL</sequence>
<evidence type="ECO:0000259" key="1">
    <source>
        <dbReference type="Pfam" id="PF13354"/>
    </source>
</evidence>
<dbReference type="Pfam" id="PF13354">
    <property type="entry name" value="Beta-lactamase2"/>
    <property type="match status" value="1"/>
</dbReference>
<evidence type="ECO:0000313" key="3">
    <source>
        <dbReference type="Proteomes" id="UP000029914"/>
    </source>
</evidence>